<protein>
    <recommendedName>
        <fullName evidence="2">Mitochondrial protein</fullName>
    </recommendedName>
</protein>
<evidence type="ECO:0000313" key="1">
    <source>
        <dbReference type="EMBL" id="GEZ68841.1"/>
    </source>
</evidence>
<proteinExistence type="predicted"/>
<evidence type="ECO:0008006" key="2">
    <source>
        <dbReference type="Google" id="ProtNLM"/>
    </source>
</evidence>
<comment type="caution">
    <text evidence="1">The sequence shown here is derived from an EMBL/GenBank/DDBJ whole genome shotgun (WGS) entry which is preliminary data.</text>
</comment>
<dbReference type="PANTHER" id="PTHR11439:SF461">
    <property type="entry name" value="OS10G0432200 PROTEIN"/>
    <property type="match status" value="1"/>
</dbReference>
<sequence length="170" mass="19341">MKDLGSLCYFLGIEVVSSSKGYLLSQSKYTTDLFDLARLTSNMIADIPLNAKAKYIRANGDLLHAHSLYRTFFGSLVYLTMTCPDITYGVHIVGQFADALTTINWAVILRILKYLQGTRYLMLFILFHTLLFPFTSSLDLRAYCDIDWADDFVAWKSITVRVSCHGCDYM</sequence>
<organism evidence="1">
    <name type="scientific">Tanacetum cinerariifolium</name>
    <name type="common">Dalmatian daisy</name>
    <name type="synonym">Chrysanthemum cinerariifolium</name>
    <dbReference type="NCBI Taxonomy" id="118510"/>
    <lineage>
        <taxon>Eukaryota</taxon>
        <taxon>Viridiplantae</taxon>
        <taxon>Streptophyta</taxon>
        <taxon>Embryophyta</taxon>
        <taxon>Tracheophyta</taxon>
        <taxon>Spermatophyta</taxon>
        <taxon>Magnoliopsida</taxon>
        <taxon>eudicotyledons</taxon>
        <taxon>Gunneridae</taxon>
        <taxon>Pentapetalae</taxon>
        <taxon>asterids</taxon>
        <taxon>campanulids</taxon>
        <taxon>Asterales</taxon>
        <taxon>Asteraceae</taxon>
        <taxon>Asteroideae</taxon>
        <taxon>Anthemideae</taxon>
        <taxon>Anthemidinae</taxon>
        <taxon>Tanacetum</taxon>
    </lineage>
</organism>
<dbReference type="EMBL" id="BKCJ010310287">
    <property type="protein sequence ID" value="GEZ68841.1"/>
    <property type="molecule type" value="Genomic_DNA"/>
</dbReference>
<name>A0A699IMS1_TANCI</name>
<reference evidence="1" key="1">
    <citation type="journal article" date="2019" name="Sci. Rep.">
        <title>Draft genome of Tanacetum cinerariifolium, the natural source of mosquito coil.</title>
        <authorList>
            <person name="Yamashiro T."/>
            <person name="Shiraishi A."/>
            <person name="Satake H."/>
            <person name="Nakayama K."/>
        </authorList>
    </citation>
    <scope>NUCLEOTIDE SEQUENCE</scope>
</reference>
<accession>A0A699IMS1</accession>
<dbReference type="AlphaFoldDB" id="A0A699IMS1"/>
<dbReference type="PANTHER" id="PTHR11439">
    <property type="entry name" value="GAG-POL-RELATED RETROTRANSPOSON"/>
    <property type="match status" value="1"/>
</dbReference>
<gene>
    <name evidence="1" type="ORF">Tci_540814</name>
</gene>